<feature type="non-terminal residue" evidence="2">
    <location>
        <position position="190"/>
    </location>
</feature>
<name>A0A0S4KHC1_BODSA</name>
<dbReference type="VEuPathDB" id="TriTrypDB:BSAL_50935"/>
<organism evidence="2 3">
    <name type="scientific">Bodo saltans</name>
    <name type="common">Flagellated protozoan</name>
    <dbReference type="NCBI Taxonomy" id="75058"/>
    <lineage>
        <taxon>Eukaryota</taxon>
        <taxon>Discoba</taxon>
        <taxon>Euglenozoa</taxon>
        <taxon>Kinetoplastea</taxon>
        <taxon>Metakinetoplastina</taxon>
        <taxon>Eubodonida</taxon>
        <taxon>Bodonidae</taxon>
        <taxon>Bodo</taxon>
    </lineage>
</organism>
<reference evidence="3" key="1">
    <citation type="submission" date="2015-09" db="EMBL/GenBank/DDBJ databases">
        <authorList>
            <consortium name="Pathogen Informatics"/>
        </authorList>
    </citation>
    <scope>NUCLEOTIDE SEQUENCE [LARGE SCALE GENOMIC DNA]</scope>
    <source>
        <strain evidence="3">Lake Konstanz</strain>
    </source>
</reference>
<accession>A0A0S4KHC1</accession>
<feature type="non-terminal residue" evidence="2">
    <location>
        <position position="1"/>
    </location>
</feature>
<feature type="compositionally biased region" description="Basic residues" evidence="1">
    <location>
        <begin position="143"/>
        <end position="152"/>
    </location>
</feature>
<evidence type="ECO:0000313" key="2">
    <source>
        <dbReference type="EMBL" id="CUI11160.1"/>
    </source>
</evidence>
<evidence type="ECO:0000256" key="1">
    <source>
        <dbReference type="SAM" id="MobiDB-lite"/>
    </source>
</evidence>
<dbReference type="OrthoDB" id="266062at2759"/>
<gene>
    <name evidence="2" type="ORF">BSAL_50935</name>
</gene>
<dbReference type="AlphaFoldDB" id="A0A0S4KHC1"/>
<proteinExistence type="predicted"/>
<feature type="region of interest" description="Disordered" evidence="1">
    <location>
        <begin position="131"/>
        <end position="190"/>
    </location>
</feature>
<sequence>TLFMSHNRREIPHSLVKSLSLASGNDALLGADSAAGMRKMRERIDQFFTDASNAPPPQSIENEEEKDEVQYEHEVHLSLIAGVLEAKKAPQLQRVDGVVLPTTENLERLDAEKMRDSHALLNMFAALRNPSGDGAAAAPNGAKRQRQKRRHQRVVEGSDDADVIDEEAEGSSSGSDSECVIMNASSCSDT</sequence>
<evidence type="ECO:0000313" key="3">
    <source>
        <dbReference type="Proteomes" id="UP000051952"/>
    </source>
</evidence>
<protein>
    <submittedName>
        <fullName evidence="2">Uncharacterized protein</fullName>
    </submittedName>
</protein>
<dbReference type="EMBL" id="CYKH01000054">
    <property type="protein sequence ID" value="CUI11160.1"/>
    <property type="molecule type" value="Genomic_DNA"/>
</dbReference>
<feature type="compositionally biased region" description="Acidic residues" evidence="1">
    <location>
        <begin position="157"/>
        <end position="169"/>
    </location>
</feature>
<dbReference type="Proteomes" id="UP000051952">
    <property type="component" value="Unassembled WGS sequence"/>
</dbReference>
<keyword evidence="3" id="KW-1185">Reference proteome</keyword>